<keyword evidence="3 8" id="KW-0732">Signal</keyword>
<evidence type="ECO:0000313" key="14">
    <source>
        <dbReference type="Proteomes" id="UP000639772"/>
    </source>
</evidence>
<dbReference type="Pfam" id="PF00082">
    <property type="entry name" value="Peptidase_S8"/>
    <property type="match status" value="1"/>
</dbReference>
<name>A0A835QWL9_VANPL</name>
<feature type="signal peptide" evidence="8">
    <location>
        <begin position="1"/>
        <end position="23"/>
    </location>
</feature>
<dbReference type="Gene3D" id="3.40.50.200">
    <property type="entry name" value="Peptidase S8/S53 domain"/>
    <property type="match status" value="1"/>
</dbReference>
<dbReference type="CDD" id="cd04852">
    <property type="entry name" value="Peptidases_S8_3"/>
    <property type="match status" value="1"/>
</dbReference>
<dbReference type="PROSITE" id="PS51892">
    <property type="entry name" value="SUBTILASE"/>
    <property type="match status" value="1"/>
</dbReference>
<dbReference type="SUPFAM" id="SSF52743">
    <property type="entry name" value="Subtilisin-like"/>
    <property type="match status" value="1"/>
</dbReference>
<dbReference type="InterPro" id="IPR041469">
    <property type="entry name" value="Subtilisin-like_FN3"/>
</dbReference>
<feature type="active site" description="Charge relay system" evidence="6 7">
    <location>
        <position position="143"/>
    </location>
</feature>
<evidence type="ECO:0000313" key="13">
    <source>
        <dbReference type="EMBL" id="KAG0477555.1"/>
    </source>
</evidence>
<feature type="domain" description="Peptidase S8/S53" evidence="9">
    <location>
        <begin position="136"/>
        <end position="587"/>
    </location>
</feature>
<dbReference type="GO" id="GO:0004252">
    <property type="term" value="F:serine-type endopeptidase activity"/>
    <property type="evidence" value="ECO:0007669"/>
    <property type="project" value="UniProtKB-UniRule"/>
</dbReference>
<evidence type="ECO:0000256" key="1">
    <source>
        <dbReference type="ARBA" id="ARBA00011073"/>
    </source>
</evidence>
<dbReference type="Pfam" id="PF17766">
    <property type="entry name" value="fn3_6"/>
    <property type="match status" value="1"/>
</dbReference>
<dbReference type="Gene3D" id="3.30.70.80">
    <property type="entry name" value="Peptidase S8 propeptide/proteinase inhibitor I9"/>
    <property type="match status" value="1"/>
</dbReference>
<evidence type="ECO:0000256" key="6">
    <source>
        <dbReference type="PIRSR" id="PIRSR615500-1"/>
    </source>
</evidence>
<comment type="similarity">
    <text evidence="1 7">Belongs to the peptidase S8 family.</text>
</comment>
<accession>A0A835QWL9</accession>
<dbReference type="InterPro" id="IPR037045">
    <property type="entry name" value="S8pro/Inhibitor_I9_sf"/>
</dbReference>
<dbReference type="Proteomes" id="UP000639772">
    <property type="component" value="Chromosome 6"/>
</dbReference>
<reference evidence="13 14" key="1">
    <citation type="journal article" date="2020" name="Nat. Food">
        <title>A phased Vanilla planifolia genome enables genetic improvement of flavour and production.</title>
        <authorList>
            <person name="Hasing T."/>
            <person name="Tang H."/>
            <person name="Brym M."/>
            <person name="Khazi F."/>
            <person name="Huang T."/>
            <person name="Chambers A.H."/>
        </authorList>
    </citation>
    <scope>NUCLEOTIDE SEQUENCE [LARGE SCALE GENOMIC DNA]</scope>
    <source>
        <tissue evidence="13">Leaf</tissue>
    </source>
</reference>
<evidence type="ECO:0000256" key="5">
    <source>
        <dbReference type="ARBA" id="ARBA00022825"/>
    </source>
</evidence>
<evidence type="ECO:0000259" key="12">
    <source>
        <dbReference type="Pfam" id="PF17766"/>
    </source>
</evidence>
<dbReference type="FunFam" id="3.40.50.200:FF:000006">
    <property type="entry name" value="Subtilisin-like protease SBT1.5"/>
    <property type="match status" value="1"/>
</dbReference>
<dbReference type="OrthoDB" id="206201at2759"/>
<dbReference type="InterPro" id="IPR045051">
    <property type="entry name" value="SBT"/>
</dbReference>
<feature type="active site" description="Charge relay system" evidence="6 7">
    <location>
        <position position="547"/>
    </location>
</feature>
<evidence type="ECO:0008006" key="15">
    <source>
        <dbReference type="Google" id="ProtNLM"/>
    </source>
</evidence>
<dbReference type="InterPro" id="IPR000209">
    <property type="entry name" value="Peptidase_S8/S53_dom"/>
</dbReference>
<feature type="chain" id="PRO_5032874942" description="Subtilisin-like protease" evidence="8">
    <location>
        <begin position="24"/>
        <end position="777"/>
    </location>
</feature>
<dbReference type="Gene3D" id="3.50.30.30">
    <property type="match status" value="1"/>
</dbReference>
<dbReference type="FunFam" id="3.50.30.30:FF:000005">
    <property type="entry name" value="subtilisin-like protease SBT1.5"/>
    <property type="match status" value="1"/>
</dbReference>
<dbReference type="Pfam" id="PF05922">
    <property type="entry name" value="Inhibitor_I9"/>
    <property type="match status" value="1"/>
</dbReference>
<evidence type="ECO:0000256" key="2">
    <source>
        <dbReference type="ARBA" id="ARBA00022670"/>
    </source>
</evidence>
<keyword evidence="2 7" id="KW-0645">Protease</keyword>
<sequence length="777" mass="81973">MEKIHFHLSFFLTLLFFSVQSIAEDSKLRSTYIVLVSKSHRPSTSPTLFHWYSCTLRTLPRHLRRPAGHILYTYDRVSSGFAASITGAQAAALRRLPHILSVVPDRPPFPHTTRTPSFLRLSPTSGLWPRSSFASSVVVAVLDTGIFPYSRSFAVTGLSSPPSSFHSSCDFHNSSTASPCNNKLVGAKFFYKGYEASLGHSIDETLESKSPLDTQGHGTHTASTSSGAAVSAASFLGFAEGKAQGIATNARIAAYKVCWAAGCFDSDILAAMDAAVNDGADIISLSVGANGYPPPYFLDSIAIGAFGAAQHGVVVSCSAGNSGPGPYTAVNIAPWIITVGASTIDREFPADVVLGDGSLLNGVSLYSGEDNITAADLPLFYGDEVSSRLCVLGQLNSSVVAGKIVVCDRGGNSRVEKGSSVKLVGGAGMILANNQENGEELIADPHLIPASMVGASSGEKIRAYIRSVPSPTATIVFRGTVIGDDPPAPKVAAFSSRGPNYRTPEILKPDVIAPGVNILAAWTGAASPTDLNIDQRRVEFNIISGTSMACPHVSGIAALLRGVYPDWSPAAIKSAIMTTAYNLDDAEETIKDLAIGEASTPFVLGAGHVDPNRALDPGLVYDAGDEDYLAFLCAIGYSYEQISLFTRDGTGMNCSSKTLENPGQLNYPSFSIVFSNTSDAITLKRTVKNVGACGDSGCKTYEVNISSPTGVNITVTPSQLLFNTEKQSLSYEITFASIAGTEASGSSQYGWISWGDGVHLVRSPIAVTWRQSHVSSI</sequence>
<dbReference type="InterPro" id="IPR015500">
    <property type="entry name" value="Peptidase_S8_subtilisin-rel"/>
</dbReference>
<dbReference type="PANTHER" id="PTHR10795">
    <property type="entry name" value="PROPROTEIN CONVERTASE SUBTILISIN/KEXIN"/>
    <property type="match status" value="1"/>
</dbReference>
<dbReference type="AlphaFoldDB" id="A0A835QWL9"/>
<evidence type="ECO:0000256" key="7">
    <source>
        <dbReference type="PROSITE-ProRule" id="PRU01240"/>
    </source>
</evidence>
<proteinExistence type="inferred from homology"/>
<organism evidence="13 14">
    <name type="scientific">Vanilla planifolia</name>
    <name type="common">Vanilla</name>
    <dbReference type="NCBI Taxonomy" id="51239"/>
    <lineage>
        <taxon>Eukaryota</taxon>
        <taxon>Viridiplantae</taxon>
        <taxon>Streptophyta</taxon>
        <taxon>Embryophyta</taxon>
        <taxon>Tracheophyta</taxon>
        <taxon>Spermatophyta</taxon>
        <taxon>Magnoliopsida</taxon>
        <taxon>Liliopsida</taxon>
        <taxon>Asparagales</taxon>
        <taxon>Orchidaceae</taxon>
        <taxon>Vanilloideae</taxon>
        <taxon>Vanilleae</taxon>
        <taxon>Vanilla</taxon>
    </lineage>
</organism>
<comment type="caution">
    <text evidence="13">The sequence shown here is derived from an EMBL/GenBank/DDBJ whole genome shotgun (WGS) entry which is preliminary data.</text>
</comment>
<dbReference type="Gene3D" id="2.60.40.2310">
    <property type="match status" value="1"/>
</dbReference>
<feature type="domain" description="Subtilisin-like protease fibronectin type-III" evidence="12">
    <location>
        <begin position="664"/>
        <end position="767"/>
    </location>
</feature>
<evidence type="ECO:0000256" key="8">
    <source>
        <dbReference type="SAM" id="SignalP"/>
    </source>
</evidence>
<dbReference type="InterPro" id="IPR010259">
    <property type="entry name" value="S8pro/Inhibitor_I9"/>
</dbReference>
<evidence type="ECO:0000259" key="10">
    <source>
        <dbReference type="Pfam" id="PF02225"/>
    </source>
</evidence>
<dbReference type="InterPro" id="IPR023828">
    <property type="entry name" value="Peptidase_S8_Ser-AS"/>
</dbReference>
<dbReference type="InterPro" id="IPR036852">
    <property type="entry name" value="Peptidase_S8/S53_dom_sf"/>
</dbReference>
<dbReference type="GO" id="GO:0006508">
    <property type="term" value="P:proteolysis"/>
    <property type="evidence" value="ECO:0007669"/>
    <property type="project" value="UniProtKB-KW"/>
</dbReference>
<evidence type="ECO:0000256" key="4">
    <source>
        <dbReference type="ARBA" id="ARBA00022801"/>
    </source>
</evidence>
<keyword evidence="4 7" id="KW-0378">Hydrolase</keyword>
<keyword evidence="5 7" id="KW-0720">Serine protease</keyword>
<protein>
    <recommendedName>
        <fullName evidence="15">Subtilisin-like protease</fullName>
    </recommendedName>
</protein>
<feature type="domain" description="Inhibitor I9" evidence="11">
    <location>
        <begin position="31"/>
        <end position="106"/>
    </location>
</feature>
<dbReference type="PRINTS" id="PR00723">
    <property type="entry name" value="SUBTILISIN"/>
</dbReference>
<evidence type="ECO:0000259" key="9">
    <source>
        <dbReference type="Pfam" id="PF00082"/>
    </source>
</evidence>
<feature type="domain" description="PA" evidence="10">
    <location>
        <begin position="389"/>
        <end position="461"/>
    </location>
</feature>
<dbReference type="Pfam" id="PF02225">
    <property type="entry name" value="PA"/>
    <property type="match status" value="1"/>
</dbReference>
<evidence type="ECO:0000259" key="11">
    <source>
        <dbReference type="Pfam" id="PF05922"/>
    </source>
</evidence>
<dbReference type="PROSITE" id="PS00138">
    <property type="entry name" value="SUBTILASE_SER"/>
    <property type="match status" value="1"/>
</dbReference>
<dbReference type="InterPro" id="IPR034197">
    <property type="entry name" value="Peptidases_S8_3"/>
</dbReference>
<evidence type="ECO:0000256" key="3">
    <source>
        <dbReference type="ARBA" id="ARBA00022729"/>
    </source>
</evidence>
<dbReference type="EMBL" id="JADCNM010000006">
    <property type="protein sequence ID" value="KAG0477555.1"/>
    <property type="molecule type" value="Genomic_DNA"/>
</dbReference>
<dbReference type="CDD" id="cd02120">
    <property type="entry name" value="PA_subtilisin_like"/>
    <property type="match status" value="1"/>
</dbReference>
<gene>
    <name evidence="13" type="ORF">HPP92_012274</name>
</gene>
<dbReference type="InterPro" id="IPR003137">
    <property type="entry name" value="PA_domain"/>
</dbReference>
<feature type="active site" description="Charge relay system" evidence="6 7">
    <location>
        <position position="217"/>
    </location>
</feature>